<protein>
    <submittedName>
        <fullName evidence="1">Uncharacterized protein</fullName>
    </submittedName>
</protein>
<dbReference type="EMBL" id="HF935252">
    <property type="protein sequence ID" value="CCX05362.1"/>
    <property type="molecule type" value="Genomic_DNA"/>
</dbReference>
<dbReference type="OrthoDB" id="5357682at2759"/>
<keyword evidence="2" id="KW-1185">Reference proteome</keyword>
<reference evidence="1 2" key="1">
    <citation type="journal article" date="2013" name="PLoS Genet.">
        <title>The genome and development-dependent transcriptomes of Pyronema confluens: a window into fungal evolution.</title>
        <authorList>
            <person name="Traeger S."/>
            <person name="Altegoer F."/>
            <person name="Freitag M."/>
            <person name="Gabaldon T."/>
            <person name="Kempken F."/>
            <person name="Kumar A."/>
            <person name="Marcet-Houben M."/>
            <person name="Poggeler S."/>
            <person name="Stajich J.E."/>
            <person name="Nowrousian M."/>
        </authorList>
    </citation>
    <scope>NUCLEOTIDE SEQUENCE [LARGE SCALE GENOMIC DNA]</scope>
    <source>
        <strain evidence="2">CBS 100304</strain>
        <tissue evidence="1">Vegetative mycelium</tissue>
    </source>
</reference>
<name>U4KVM4_PYROM</name>
<accession>U4KVM4</accession>
<dbReference type="AlphaFoldDB" id="U4KVM4"/>
<evidence type="ECO:0000313" key="2">
    <source>
        <dbReference type="Proteomes" id="UP000018144"/>
    </source>
</evidence>
<dbReference type="Proteomes" id="UP000018144">
    <property type="component" value="Unassembled WGS sequence"/>
</dbReference>
<proteinExistence type="predicted"/>
<gene>
    <name evidence="1" type="ORF">PCON_04949</name>
</gene>
<sequence>MASAFRPEKRIHFPFQLPIEDLFPHLAHLKPGWPASSRKIWHWVNGPAQPLSKARRMLERSFDDLVVMNIYCTRETAQELAIGNSPLEVLYLFSPIPHPLDANLKTSITFLKFPSLAPDLTPSKAQILTNLINASHRARARSRARKLPGIDLLGIQGILERRGVEVERGIDKVIDRIQDQDTGTKPPMQRMKQRYCIRWNQEWIESRIEAAFTLQEIEIEIWKKTVRAKRSSSDADKTPYTLTDSDIKKLWTEKRISSTTFKDSKAAVIYHMPQMVDVSGQMKENVENPELVSILPRNVSASTSGNGPFLMSIHEREKKEGIDLYYSIDDKSRKITCYWFIHEDASWRVEIKEVDADANWAKKAPLVTNFNFRKEKLVGEDAKKAVKRTIGAVHRHADEEEPVKGIVANLYGPYHDEPIMSADLISGQLWTCLNVDVKLIDIAMTVMLAVQNLEKGIRLVCDGYRDNDDPRRSYRGFLFGR</sequence>
<evidence type="ECO:0000313" key="1">
    <source>
        <dbReference type="EMBL" id="CCX05362.1"/>
    </source>
</evidence>
<organism evidence="1 2">
    <name type="scientific">Pyronema omphalodes (strain CBS 100304)</name>
    <name type="common">Pyronema confluens</name>
    <dbReference type="NCBI Taxonomy" id="1076935"/>
    <lineage>
        <taxon>Eukaryota</taxon>
        <taxon>Fungi</taxon>
        <taxon>Dikarya</taxon>
        <taxon>Ascomycota</taxon>
        <taxon>Pezizomycotina</taxon>
        <taxon>Pezizomycetes</taxon>
        <taxon>Pezizales</taxon>
        <taxon>Pyronemataceae</taxon>
        <taxon>Pyronema</taxon>
    </lineage>
</organism>